<proteinExistence type="predicted"/>
<organism evidence="3 4">
    <name type="scientific">Opisthorchis viverrini</name>
    <name type="common">Southeast Asian liver fluke</name>
    <dbReference type="NCBI Taxonomy" id="6198"/>
    <lineage>
        <taxon>Eukaryota</taxon>
        <taxon>Metazoa</taxon>
        <taxon>Spiralia</taxon>
        <taxon>Lophotrochozoa</taxon>
        <taxon>Platyhelminthes</taxon>
        <taxon>Trematoda</taxon>
        <taxon>Digenea</taxon>
        <taxon>Opisthorchiida</taxon>
        <taxon>Opisthorchiata</taxon>
        <taxon>Opisthorchiidae</taxon>
        <taxon>Opisthorchis</taxon>
    </lineage>
</organism>
<evidence type="ECO:0000256" key="1">
    <source>
        <dbReference type="ARBA" id="ARBA00022837"/>
    </source>
</evidence>
<dbReference type="Proteomes" id="UP000054324">
    <property type="component" value="Unassembled WGS sequence"/>
</dbReference>
<accession>A0A074ZQV6</accession>
<keyword evidence="4" id="KW-1185">Reference proteome</keyword>
<dbReference type="InterPro" id="IPR002048">
    <property type="entry name" value="EF_hand_dom"/>
</dbReference>
<dbReference type="RefSeq" id="XP_009170559.1">
    <property type="nucleotide sequence ID" value="XM_009172295.1"/>
</dbReference>
<dbReference type="GeneID" id="20328328"/>
<protein>
    <recommendedName>
        <fullName evidence="2">EF-hand domain-containing protein</fullName>
    </recommendedName>
</protein>
<dbReference type="OrthoDB" id="6224873at2759"/>
<keyword evidence="1" id="KW-0106">Calcium</keyword>
<evidence type="ECO:0000313" key="4">
    <source>
        <dbReference type="Proteomes" id="UP000054324"/>
    </source>
</evidence>
<dbReference type="Pfam" id="PF13499">
    <property type="entry name" value="EF-hand_7"/>
    <property type="match status" value="1"/>
</dbReference>
<dbReference type="CTD" id="20328328"/>
<dbReference type="PROSITE" id="PS50222">
    <property type="entry name" value="EF_HAND_2"/>
    <property type="match status" value="2"/>
</dbReference>
<feature type="domain" description="EF-hand" evidence="2">
    <location>
        <begin position="109"/>
        <end position="142"/>
    </location>
</feature>
<gene>
    <name evidence="3" type="ORF">T265_14162</name>
</gene>
<dbReference type="Gene3D" id="1.10.238.10">
    <property type="entry name" value="EF-hand"/>
    <property type="match status" value="2"/>
</dbReference>
<dbReference type="KEGG" id="ovi:T265_14162"/>
<dbReference type="STRING" id="6198.A0A074ZQV6"/>
<dbReference type="PROSITE" id="PS00018">
    <property type="entry name" value="EF_HAND_1"/>
    <property type="match status" value="1"/>
</dbReference>
<evidence type="ECO:0000259" key="2">
    <source>
        <dbReference type="PROSITE" id="PS50222"/>
    </source>
</evidence>
<dbReference type="InterPro" id="IPR018247">
    <property type="entry name" value="EF_Hand_1_Ca_BS"/>
</dbReference>
<dbReference type="Pfam" id="PF13202">
    <property type="entry name" value="EF-hand_5"/>
    <property type="match status" value="1"/>
</dbReference>
<dbReference type="SUPFAM" id="SSF47473">
    <property type="entry name" value="EF-hand"/>
    <property type="match status" value="1"/>
</dbReference>
<dbReference type="EMBL" id="KL596768">
    <property type="protein sequence ID" value="KER25715.1"/>
    <property type="molecule type" value="Genomic_DNA"/>
</dbReference>
<dbReference type="AlphaFoldDB" id="A0A074ZQV6"/>
<reference evidence="3 4" key="1">
    <citation type="submission" date="2013-11" db="EMBL/GenBank/DDBJ databases">
        <title>Opisthorchis viverrini - life in the bile duct.</title>
        <authorList>
            <person name="Young N.D."/>
            <person name="Nagarajan N."/>
            <person name="Lin S.J."/>
            <person name="Korhonen P.K."/>
            <person name="Jex A.R."/>
            <person name="Hall R.S."/>
            <person name="Safavi-Hemami H."/>
            <person name="Kaewkong W."/>
            <person name="Bertrand D."/>
            <person name="Gao S."/>
            <person name="Seet Q."/>
            <person name="Wongkham S."/>
            <person name="Teh B.T."/>
            <person name="Wongkham C."/>
            <person name="Intapan P.M."/>
            <person name="Maleewong W."/>
            <person name="Yang X."/>
            <person name="Hu M."/>
            <person name="Wang Z."/>
            <person name="Hofmann A."/>
            <person name="Sternberg P.W."/>
            <person name="Tan P."/>
            <person name="Wang J."/>
            <person name="Gasser R.B."/>
        </authorList>
    </citation>
    <scope>NUCLEOTIDE SEQUENCE [LARGE SCALE GENOMIC DNA]</scope>
</reference>
<dbReference type="InterPro" id="IPR011992">
    <property type="entry name" value="EF-hand-dom_pair"/>
</dbReference>
<dbReference type="SMART" id="SM00054">
    <property type="entry name" value="EFh"/>
    <property type="match status" value="2"/>
</dbReference>
<name>A0A074ZQV6_OPIVI</name>
<evidence type="ECO:0000313" key="3">
    <source>
        <dbReference type="EMBL" id="KER25715.1"/>
    </source>
</evidence>
<feature type="domain" description="EF-hand" evidence="2">
    <location>
        <begin position="36"/>
        <end position="71"/>
    </location>
</feature>
<sequence length="142" mass="16521">MSFQKLLESDFYSLNRSRSGYISLPEIQSAVYAFGLPREAAKEFLHYCDLDKDGKISKAEFEAAVKRRKARRISLEDTKNMYTQMGASGNGRLDFTCFVRHMMPLNKGWSESQMKTLFQKYDKRKKGYLTKEEFDALVRESS</sequence>
<dbReference type="GO" id="GO:0005509">
    <property type="term" value="F:calcium ion binding"/>
    <property type="evidence" value="ECO:0007669"/>
    <property type="project" value="InterPro"/>
</dbReference>